<feature type="signal peptide" evidence="1">
    <location>
        <begin position="1"/>
        <end position="28"/>
    </location>
</feature>
<dbReference type="PROSITE" id="PS00018">
    <property type="entry name" value="EF_HAND_1"/>
    <property type="match status" value="1"/>
</dbReference>
<name>A0ABV2TNI9_9RHOO</name>
<comment type="caution">
    <text evidence="3">The sequence shown here is derived from an EMBL/GenBank/DDBJ whole genome shotgun (WGS) entry which is preliminary data.</text>
</comment>
<dbReference type="Pfam" id="PF13499">
    <property type="entry name" value="EF-hand_7"/>
    <property type="match status" value="1"/>
</dbReference>
<proteinExistence type="predicted"/>
<evidence type="ECO:0000313" key="3">
    <source>
        <dbReference type="EMBL" id="MET7015505.1"/>
    </source>
</evidence>
<dbReference type="SUPFAM" id="SSF47473">
    <property type="entry name" value="EF-hand"/>
    <property type="match status" value="1"/>
</dbReference>
<organism evidence="3 4">
    <name type="scientific">Uliginosibacterium flavum</name>
    <dbReference type="NCBI Taxonomy" id="1396831"/>
    <lineage>
        <taxon>Bacteria</taxon>
        <taxon>Pseudomonadati</taxon>
        <taxon>Pseudomonadota</taxon>
        <taxon>Betaproteobacteria</taxon>
        <taxon>Rhodocyclales</taxon>
        <taxon>Zoogloeaceae</taxon>
        <taxon>Uliginosibacterium</taxon>
    </lineage>
</organism>
<evidence type="ECO:0000256" key="1">
    <source>
        <dbReference type="SAM" id="SignalP"/>
    </source>
</evidence>
<dbReference type="PROSITE" id="PS50222">
    <property type="entry name" value="EF_HAND_2"/>
    <property type="match status" value="1"/>
</dbReference>
<reference evidence="3 4" key="1">
    <citation type="submission" date="2024-07" db="EMBL/GenBank/DDBJ databases">
        <title>Uliginosibacterium flavum JJ3220;KACC:17644.</title>
        <authorList>
            <person name="Kim M.K."/>
        </authorList>
    </citation>
    <scope>NUCLEOTIDE SEQUENCE [LARGE SCALE GENOMIC DNA]</scope>
    <source>
        <strain evidence="3 4">KACC:17644</strain>
    </source>
</reference>
<keyword evidence="1" id="KW-0732">Signal</keyword>
<protein>
    <submittedName>
        <fullName evidence="3">EF-hand domain-containing protein</fullName>
    </submittedName>
</protein>
<dbReference type="EMBL" id="JBEWZI010000018">
    <property type="protein sequence ID" value="MET7015505.1"/>
    <property type="molecule type" value="Genomic_DNA"/>
</dbReference>
<dbReference type="InterPro" id="IPR011992">
    <property type="entry name" value="EF-hand-dom_pair"/>
</dbReference>
<evidence type="ECO:0000313" key="4">
    <source>
        <dbReference type="Proteomes" id="UP001549691"/>
    </source>
</evidence>
<keyword evidence="4" id="KW-1185">Reference proteome</keyword>
<evidence type="ECO:0000259" key="2">
    <source>
        <dbReference type="PROSITE" id="PS50222"/>
    </source>
</evidence>
<feature type="chain" id="PRO_5045295829" evidence="1">
    <location>
        <begin position="29"/>
        <end position="93"/>
    </location>
</feature>
<dbReference type="Gene3D" id="1.10.238.10">
    <property type="entry name" value="EF-hand"/>
    <property type="match status" value="1"/>
</dbReference>
<gene>
    <name evidence="3" type="ORF">ABXR19_15055</name>
</gene>
<feature type="domain" description="EF-hand" evidence="2">
    <location>
        <begin position="56"/>
        <end position="91"/>
    </location>
</feature>
<dbReference type="InterPro" id="IPR018247">
    <property type="entry name" value="EF_Hand_1_Ca_BS"/>
</dbReference>
<accession>A0ABV2TNI9</accession>
<sequence length="93" mass="10142">MSNQEFRKNTRAVLITSALCLLTGPALAASLLALKEADFKALDVNRDGYIDVKEAEAMQQFADLLKAADKDRDGRLSEAEFLASNKGGEAPRR</sequence>
<dbReference type="RefSeq" id="WP_354601965.1">
    <property type="nucleotide sequence ID" value="NZ_JBEWZI010000018.1"/>
</dbReference>
<dbReference type="InterPro" id="IPR002048">
    <property type="entry name" value="EF_hand_dom"/>
</dbReference>
<dbReference type="Proteomes" id="UP001549691">
    <property type="component" value="Unassembled WGS sequence"/>
</dbReference>